<dbReference type="STRING" id="1121400.SAMN02746065_117112"/>
<accession>A0A1W2DIC8</accession>
<dbReference type="GO" id="GO:0004803">
    <property type="term" value="F:transposase activity"/>
    <property type="evidence" value="ECO:0007669"/>
    <property type="project" value="InterPro"/>
</dbReference>
<dbReference type="Proteomes" id="UP000192418">
    <property type="component" value="Unassembled WGS sequence"/>
</dbReference>
<feature type="domain" description="Transposase IS200-like" evidence="1">
    <location>
        <begin position="9"/>
        <end position="124"/>
    </location>
</feature>
<keyword evidence="3" id="KW-1185">Reference proteome</keyword>
<dbReference type="EMBL" id="FWXY01000017">
    <property type="protein sequence ID" value="SMC96748.1"/>
    <property type="molecule type" value="Genomic_DNA"/>
</dbReference>
<evidence type="ECO:0000313" key="2">
    <source>
        <dbReference type="EMBL" id="SMC96748.1"/>
    </source>
</evidence>
<sequence>MARAKRHYLPGHVWHITHRCHKKEFLLKFARDRRRWVAWLFEARKRYGLKILNYIVTSNHIHLLVDGRGRHVIPESIRLIAGRTAQEYNQRKKRNGAFWEDRYHATAVQQDDHLIKCLTYIDLNMVRAGIVKHPSEWEFSGYNEIQNPRQRYRIIDYEALKNLFGFSDLNHMKESHQKWIDEALKNDSLKRETHWTQSVAVGGKTFLQSVKEDLNHNVQGRSVASTESGSFQLREAQTSYGLKIFEYPNTFVWS</sequence>
<dbReference type="InterPro" id="IPR002686">
    <property type="entry name" value="Transposase_17"/>
</dbReference>
<organism evidence="2 3">
    <name type="scientific">Desulfocicer vacuolatum DSM 3385</name>
    <dbReference type="NCBI Taxonomy" id="1121400"/>
    <lineage>
        <taxon>Bacteria</taxon>
        <taxon>Pseudomonadati</taxon>
        <taxon>Thermodesulfobacteriota</taxon>
        <taxon>Desulfobacteria</taxon>
        <taxon>Desulfobacterales</taxon>
        <taxon>Desulfobacteraceae</taxon>
        <taxon>Desulfocicer</taxon>
    </lineage>
</organism>
<dbReference type="GO" id="GO:0003677">
    <property type="term" value="F:DNA binding"/>
    <property type="evidence" value="ECO:0007669"/>
    <property type="project" value="InterPro"/>
</dbReference>
<dbReference type="Pfam" id="PF01797">
    <property type="entry name" value="Y1_Tnp"/>
    <property type="match status" value="1"/>
</dbReference>
<evidence type="ECO:0000259" key="1">
    <source>
        <dbReference type="SMART" id="SM01321"/>
    </source>
</evidence>
<name>A0A1W2DIC8_9BACT</name>
<dbReference type="Gene3D" id="3.30.70.1290">
    <property type="entry name" value="Transposase IS200-like"/>
    <property type="match status" value="1"/>
</dbReference>
<dbReference type="AlphaFoldDB" id="A0A1W2DIC8"/>
<proteinExistence type="predicted"/>
<dbReference type="RefSeq" id="WP_084070336.1">
    <property type="nucleotide sequence ID" value="NZ_FWXY01000017.1"/>
</dbReference>
<dbReference type="OrthoDB" id="5417118at2"/>
<dbReference type="SUPFAM" id="SSF143422">
    <property type="entry name" value="Transposase IS200-like"/>
    <property type="match status" value="1"/>
</dbReference>
<dbReference type="SMART" id="SM01321">
    <property type="entry name" value="Y1_Tnp"/>
    <property type="match status" value="1"/>
</dbReference>
<dbReference type="PANTHER" id="PTHR34322:SF2">
    <property type="entry name" value="TRANSPOSASE IS200-LIKE DOMAIN-CONTAINING PROTEIN"/>
    <property type="match status" value="1"/>
</dbReference>
<dbReference type="PANTHER" id="PTHR34322">
    <property type="entry name" value="TRANSPOSASE, Y1_TNP DOMAIN-CONTAINING"/>
    <property type="match status" value="1"/>
</dbReference>
<evidence type="ECO:0000313" key="3">
    <source>
        <dbReference type="Proteomes" id="UP000192418"/>
    </source>
</evidence>
<dbReference type="GO" id="GO:0006313">
    <property type="term" value="P:DNA transposition"/>
    <property type="evidence" value="ECO:0007669"/>
    <property type="project" value="InterPro"/>
</dbReference>
<protein>
    <submittedName>
        <fullName evidence="2">REP element-mobilizing transposase RayT</fullName>
    </submittedName>
</protein>
<dbReference type="InterPro" id="IPR036515">
    <property type="entry name" value="Transposase_17_sf"/>
</dbReference>
<reference evidence="2 3" key="1">
    <citation type="submission" date="2017-04" db="EMBL/GenBank/DDBJ databases">
        <authorList>
            <person name="Afonso C.L."/>
            <person name="Miller P.J."/>
            <person name="Scott M.A."/>
            <person name="Spackman E."/>
            <person name="Goraichik I."/>
            <person name="Dimitrov K.M."/>
            <person name="Suarez D.L."/>
            <person name="Swayne D.E."/>
        </authorList>
    </citation>
    <scope>NUCLEOTIDE SEQUENCE [LARGE SCALE GENOMIC DNA]</scope>
    <source>
        <strain evidence="2 3">DSM 3385</strain>
    </source>
</reference>
<gene>
    <name evidence="2" type="ORF">SAMN02746065_117112</name>
</gene>